<reference evidence="2" key="1">
    <citation type="journal article" date="2019" name="Int. J. Syst. Evol. Microbiol.">
        <title>The Global Catalogue of Microorganisms (GCM) 10K type strain sequencing project: providing services to taxonomists for standard genome sequencing and annotation.</title>
        <authorList>
            <consortium name="The Broad Institute Genomics Platform"/>
            <consortium name="The Broad Institute Genome Sequencing Center for Infectious Disease"/>
            <person name="Wu L."/>
            <person name="Ma J."/>
        </authorList>
    </citation>
    <scope>NUCLEOTIDE SEQUENCE [LARGE SCALE GENOMIC DNA]</scope>
    <source>
        <strain evidence="2">CCUG 61696</strain>
    </source>
</reference>
<evidence type="ECO:0000313" key="2">
    <source>
        <dbReference type="Proteomes" id="UP001597171"/>
    </source>
</evidence>
<evidence type="ECO:0000313" key="1">
    <source>
        <dbReference type="EMBL" id="MFD1333875.1"/>
    </source>
</evidence>
<keyword evidence="1" id="KW-0540">Nuclease</keyword>
<sequence length="87" mass="8893">RLAGRAALAQGVTEAAPDFAYLELDDSGLATACEAEDLDGIDRAGALREAAAALLAESTDVDRSAAEREVARAALARLFAYAQAIGA</sequence>
<protein>
    <submittedName>
        <fullName evidence="1">DNA repair exonuclease</fullName>
    </submittedName>
</protein>
<name>A0ABW3ZC03_9HYPH</name>
<keyword evidence="1" id="KW-0269">Exonuclease</keyword>
<proteinExistence type="predicted"/>
<feature type="non-terminal residue" evidence="1">
    <location>
        <position position="1"/>
    </location>
</feature>
<keyword evidence="1" id="KW-0378">Hydrolase</keyword>
<organism evidence="1 2">
    <name type="scientific">Methylopila musalis</name>
    <dbReference type="NCBI Taxonomy" id="1134781"/>
    <lineage>
        <taxon>Bacteria</taxon>
        <taxon>Pseudomonadati</taxon>
        <taxon>Pseudomonadota</taxon>
        <taxon>Alphaproteobacteria</taxon>
        <taxon>Hyphomicrobiales</taxon>
        <taxon>Methylopilaceae</taxon>
        <taxon>Methylopila</taxon>
    </lineage>
</organism>
<dbReference type="GO" id="GO:0004527">
    <property type="term" value="F:exonuclease activity"/>
    <property type="evidence" value="ECO:0007669"/>
    <property type="project" value="UniProtKB-KW"/>
</dbReference>
<dbReference type="EMBL" id="JBHTMX010000388">
    <property type="protein sequence ID" value="MFD1333875.1"/>
    <property type="molecule type" value="Genomic_DNA"/>
</dbReference>
<keyword evidence="2" id="KW-1185">Reference proteome</keyword>
<accession>A0ABW3ZC03</accession>
<gene>
    <name evidence="1" type="ORF">ACFQ4O_17860</name>
</gene>
<dbReference type="Proteomes" id="UP001597171">
    <property type="component" value="Unassembled WGS sequence"/>
</dbReference>
<comment type="caution">
    <text evidence="1">The sequence shown here is derived from an EMBL/GenBank/DDBJ whole genome shotgun (WGS) entry which is preliminary data.</text>
</comment>